<dbReference type="InterPro" id="IPR007372">
    <property type="entry name" value="Lipid/polyisoprenoid-bd_YceI"/>
</dbReference>
<protein>
    <submittedName>
        <fullName evidence="3">Polyisoprenoid-binding protein YceI</fullName>
    </submittedName>
</protein>
<dbReference type="Gene3D" id="2.40.128.110">
    <property type="entry name" value="Lipid/polyisoprenoid-binding, YceI-like"/>
    <property type="match status" value="1"/>
</dbReference>
<feature type="domain" description="Lipid/polyisoprenoid-binding YceI-like" evidence="2">
    <location>
        <begin position="51"/>
        <end position="215"/>
    </location>
</feature>
<evidence type="ECO:0000259" key="2">
    <source>
        <dbReference type="SMART" id="SM00867"/>
    </source>
</evidence>
<dbReference type="RefSeq" id="WP_309898504.1">
    <property type="nucleotide sequence ID" value="NZ_JAVDRF010000001.1"/>
</dbReference>
<dbReference type="SMART" id="SM00867">
    <property type="entry name" value="YceI"/>
    <property type="match status" value="1"/>
</dbReference>
<dbReference type="EMBL" id="JAVDRF010000001">
    <property type="protein sequence ID" value="MDR6534922.1"/>
    <property type="molecule type" value="Genomic_DNA"/>
</dbReference>
<name>A0ABU1N9E3_9BURK</name>
<organism evidence="3 4">
    <name type="scientific">Variovorax soli</name>
    <dbReference type="NCBI Taxonomy" id="376815"/>
    <lineage>
        <taxon>Bacteria</taxon>
        <taxon>Pseudomonadati</taxon>
        <taxon>Pseudomonadota</taxon>
        <taxon>Betaproteobacteria</taxon>
        <taxon>Burkholderiales</taxon>
        <taxon>Comamonadaceae</taxon>
        <taxon>Variovorax</taxon>
    </lineage>
</organism>
<dbReference type="PANTHER" id="PTHR34406:SF2">
    <property type="entry name" value="PERIPLASMIC PROTEIN"/>
    <property type="match status" value="1"/>
</dbReference>
<dbReference type="PANTHER" id="PTHR34406">
    <property type="entry name" value="PROTEIN YCEI"/>
    <property type="match status" value="1"/>
</dbReference>
<feature type="signal peptide" evidence="1">
    <location>
        <begin position="1"/>
        <end position="31"/>
    </location>
</feature>
<feature type="chain" id="PRO_5046864679" evidence="1">
    <location>
        <begin position="32"/>
        <end position="222"/>
    </location>
</feature>
<proteinExistence type="predicted"/>
<sequence>MHASNAMPKPVPLIIKSVAAAALVAAVSLAAAQQAPELPALPAGGPVKGASYVVDPTHTFVMYEMGHYGTTTNRGRFSTKDGTIKIDGSGQSGKIDITMDISSINTGVDLLNRHVLSKDFFNVAEFPVARFVADRIDFSGDKVTEVDGSLTLMGQTKPVKLKASRFGCYLSPLIKRQVCGGDFETTVERSNWGITWGIPFGFEDRVRLLVQVEAVNITGGPS</sequence>
<dbReference type="SUPFAM" id="SSF101874">
    <property type="entry name" value="YceI-like"/>
    <property type="match status" value="1"/>
</dbReference>
<accession>A0ABU1N9E3</accession>
<dbReference type="Pfam" id="PF04264">
    <property type="entry name" value="YceI"/>
    <property type="match status" value="1"/>
</dbReference>
<reference evidence="3 4" key="1">
    <citation type="submission" date="2023-07" db="EMBL/GenBank/DDBJ databases">
        <title>Sorghum-associated microbial communities from plants grown in Nebraska, USA.</title>
        <authorList>
            <person name="Schachtman D."/>
        </authorList>
    </citation>
    <scope>NUCLEOTIDE SEQUENCE [LARGE SCALE GENOMIC DNA]</scope>
    <source>
        <strain evidence="3 4">DS1781</strain>
    </source>
</reference>
<evidence type="ECO:0000313" key="3">
    <source>
        <dbReference type="EMBL" id="MDR6534922.1"/>
    </source>
</evidence>
<evidence type="ECO:0000256" key="1">
    <source>
        <dbReference type="SAM" id="SignalP"/>
    </source>
</evidence>
<gene>
    <name evidence="3" type="ORF">J2739_000682</name>
</gene>
<dbReference type="InterPro" id="IPR036761">
    <property type="entry name" value="TTHA0802/YceI-like_sf"/>
</dbReference>
<comment type="caution">
    <text evidence="3">The sequence shown here is derived from an EMBL/GenBank/DDBJ whole genome shotgun (WGS) entry which is preliminary data.</text>
</comment>
<dbReference type="Proteomes" id="UP001184230">
    <property type="component" value="Unassembled WGS sequence"/>
</dbReference>
<keyword evidence="1" id="KW-0732">Signal</keyword>
<evidence type="ECO:0000313" key="4">
    <source>
        <dbReference type="Proteomes" id="UP001184230"/>
    </source>
</evidence>
<keyword evidence="4" id="KW-1185">Reference proteome</keyword>